<evidence type="ECO:0000256" key="1">
    <source>
        <dbReference type="ARBA" id="ARBA00022603"/>
    </source>
</evidence>
<dbReference type="Proteomes" id="UP000629619">
    <property type="component" value="Unassembled WGS sequence"/>
</dbReference>
<evidence type="ECO:0000256" key="2">
    <source>
        <dbReference type="ARBA" id="ARBA00022679"/>
    </source>
</evidence>
<dbReference type="PANTHER" id="PTHR45875">
    <property type="entry name" value="METHYLTRANSFERASE N6AMT1"/>
    <property type="match status" value="1"/>
</dbReference>
<proteinExistence type="predicted"/>
<comment type="caution">
    <text evidence="4">The sequence shown here is derived from an EMBL/GenBank/DDBJ whole genome shotgun (WGS) entry which is preliminary data.</text>
</comment>
<dbReference type="CDD" id="cd02440">
    <property type="entry name" value="AdoMet_MTases"/>
    <property type="match status" value="1"/>
</dbReference>
<accession>A0A919N9I0</accession>
<dbReference type="SUPFAM" id="SSF53335">
    <property type="entry name" value="S-adenosyl-L-methionine-dependent methyltransferases"/>
    <property type="match status" value="1"/>
</dbReference>
<evidence type="ECO:0000313" key="4">
    <source>
        <dbReference type="EMBL" id="GIF07024.1"/>
    </source>
</evidence>
<organism evidence="4 5">
    <name type="scientific">Actinoplanes siamensis</name>
    <dbReference type="NCBI Taxonomy" id="1223317"/>
    <lineage>
        <taxon>Bacteria</taxon>
        <taxon>Bacillati</taxon>
        <taxon>Actinomycetota</taxon>
        <taxon>Actinomycetes</taxon>
        <taxon>Micromonosporales</taxon>
        <taxon>Micromonosporaceae</taxon>
        <taxon>Actinoplanes</taxon>
    </lineage>
</organism>
<keyword evidence="1" id="KW-0489">Methyltransferase</keyword>
<dbReference type="Gene3D" id="3.40.50.150">
    <property type="entry name" value="Vaccinia Virus protein VP39"/>
    <property type="match status" value="1"/>
</dbReference>
<dbReference type="InterPro" id="IPR029063">
    <property type="entry name" value="SAM-dependent_MTases_sf"/>
</dbReference>
<dbReference type="GO" id="GO:0035657">
    <property type="term" value="C:eRF1 methyltransferase complex"/>
    <property type="evidence" value="ECO:0007669"/>
    <property type="project" value="TreeGrafter"/>
</dbReference>
<protein>
    <recommendedName>
        <fullName evidence="6">Methyltransferase</fullName>
    </recommendedName>
</protein>
<sequence>MNQLGYVMGQQTVQILQDSKDTTFTLLDREWEQLGVVFGGDFMHATAFFTAALPLRAGTGFLEMGCGSGITAVTAALHGCTPVVAVDVNPAAADNVRRNAELHGVGDRVTPVTSYLFRELDPGQRFDTIYWNSNFIEGPAETGEQSYVEAAVFDPGYRAHEEFLTQAPRFLADRGSIFLGFSELVGNRRRLEEFADAAGLSTAVYRQQTFDVPYEQMGAGPEFAAHADADGMLHPDFTLLEFRRR</sequence>
<dbReference type="GO" id="GO:0032259">
    <property type="term" value="P:methylation"/>
    <property type="evidence" value="ECO:0007669"/>
    <property type="project" value="UniProtKB-KW"/>
</dbReference>
<dbReference type="Pfam" id="PF06325">
    <property type="entry name" value="PrmA"/>
    <property type="match status" value="1"/>
</dbReference>
<dbReference type="AlphaFoldDB" id="A0A919N9I0"/>
<keyword evidence="3" id="KW-0949">S-adenosyl-L-methionine</keyword>
<evidence type="ECO:0000313" key="5">
    <source>
        <dbReference type="Proteomes" id="UP000629619"/>
    </source>
</evidence>
<name>A0A919N9I0_9ACTN</name>
<keyword evidence="2" id="KW-0808">Transferase</keyword>
<evidence type="ECO:0008006" key="6">
    <source>
        <dbReference type="Google" id="ProtNLM"/>
    </source>
</evidence>
<dbReference type="GO" id="GO:0008757">
    <property type="term" value="F:S-adenosylmethionine-dependent methyltransferase activity"/>
    <property type="evidence" value="ECO:0007669"/>
    <property type="project" value="TreeGrafter"/>
</dbReference>
<reference evidence="4" key="1">
    <citation type="submission" date="2021-01" db="EMBL/GenBank/DDBJ databases">
        <title>Whole genome shotgun sequence of Actinoplanes siamensis NBRC 109076.</title>
        <authorList>
            <person name="Komaki H."/>
            <person name="Tamura T."/>
        </authorList>
    </citation>
    <scope>NUCLEOTIDE SEQUENCE</scope>
    <source>
        <strain evidence="4">NBRC 109076</strain>
    </source>
</reference>
<gene>
    <name evidence="4" type="ORF">Asi03nite_45620</name>
</gene>
<dbReference type="InterPro" id="IPR052190">
    <property type="entry name" value="Euk-Arch_PrmC-MTase"/>
</dbReference>
<dbReference type="RefSeq" id="WP_203682445.1">
    <property type="nucleotide sequence ID" value="NZ_BOMW01000044.1"/>
</dbReference>
<dbReference type="PANTHER" id="PTHR45875:SF1">
    <property type="entry name" value="METHYLTRANSFERASE N6AMT1"/>
    <property type="match status" value="1"/>
</dbReference>
<keyword evidence="5" id="KW-1185">Reference proteome</keyword>
<dbReference type="EMBL" id="BOMW01000044">
    <property type="protein sequence ID" value="GIF07024.1"/>
    <property type="molecule type" value="Genomic_DNA"/>
</dbReference>
<evidence type="ECO:0000256" key="3">
    <source>
        <dbReference type="ARBA" id="ARBA00022691"/>
    </source>
</evidence>
<dbReference type="GO" id="GO:0008276">
    <property type="term" value="F:protein methyltransferase activity"/>
    <property type="evidence" value="ECO:0007669"/>
    <property type="project" value="TreeGrafter"/>
</dbReference>